<sequence length="557" mass="60777">MPPFTKGSPMSRSRLRFAAASAATLAVAGLLGACGGTGPAADSPAGKAKAAGRPVYGGTLTYLEHQPPTCLYLPAAGFYPNGGILNQITDKLTWQNPETLKIEPWIATKWEIDKDATEYTFHLRDGVTFSDGTPLDAEAVAANFDVYGLGDEKRKLPVAEFVNNYERSEVIDPLTVRFHFTKPSPGFLQGTSVIGAGLVSKKTIALPYEEQCRLRNIVGSGPFTVKNQVVDKEVDLAARGDYNWAPPSSEHQGRAYLDEIKIIVTPEDNVRVGALISGQADFVRYVQAYDEATVKNAGFTVYAEPTRGVNNGLYLRPGNSILKDRDVRKALQAGTNAKEVVETLFTSGYPVATSVLSRLAQGYTDLSKELAYDPDRAARLLDEAGWTRGPDGVREKDGRKLQLGVFVSGPQPLSKQTLELVGQQWAKIGVKLEIRPADAGTQAVDIKDAEKTAVAHSMVGRADQDVIKSHFHSRNRDAILSDDEKLDRLLEEESAEPDVTKRNAKVAEIQRYVVDQGYAIPLFEEPQVYGGAPYVHGVAFEAVARPSFYSVWKSERE</sequence>
<dbReference type="InterPro" id="IPR030678">
    <property type="entry name" value="Peptide/Ni-bd"/>
</dbReference>
<reference evidence="7" key="1">
    <citation type="journal article" date="2019" name="Int. J. Syst. Evol. Microbiol.">
        <title>The Global Catalogue of Microorganisms (GCM) 10K type strain sequencing project: providing services to taxonomists for standard genome sequencing and annotation.</title>
        <authorList>
            <consortium name="The Broad Institute Genomics Platform"/>
            <consortium name="The Broad Institute Genome Sequencing Center for Infectious Disease"/>
            <person name="Wu L."/>
            <person name="Ma J."/>
        </authorList>
    </citation>
    <scope>NUCLEOTIDE SEQUENCE [LARGE SCALE GENOMIC DNA]</scope>
    <source>
        <strain evidence="7">JCM 3115</strain>
    </source>
</reference>
<accession>A0ABQ2RKF3</accession>
<proteinExistence type="inferred from homology"/>
<dbReference type="NCBIfam" id="TIGR04028">
    <property type="entry name" value="SBP_KPN_01854"/>
    <property type="match status" value="1"/>
</dbReference>
<feature type="domain" description="Solute-binding protein family 5" evidence="5">
    <location>
        <begin position="101"/>
        <end position="454"/>
    </location>
</feature>
<dbReference type="PIRSF" id="PIRSF002741">
    <property type="entry name" value="MppA"/>
    <property type="match status" value="1"/>
</dbReference>
<comment type="caution">
    <text evidence="6">The sequence shown here is derived from an EMBL/GenBank/DDBJ whole genome shotgun (WGS) entry which is preliminary data.</text>
</comment>
<dbReference type="Pfam" id="PF00496">
    <property type="entry name" value="SBP_bac_5"/>
    <property type="match status" value="1"/>
</dbReference>
<dbReference type="PANTHER" id="PTHR30290:SF9">
    <property type="entry name" value="OLIGOPEPTIDE-BINDING PROTEIN APPA"/>
    <property type="match status" value="1"/>
</dbReference>
<protein>
    <submittedName>
        <fullName evidence="6">ABC transporter substrate-binding protein</fullName>
    </submittedName>
</protein>
<dbReference type="InterPro" id="IPR023920">
    <property type="entry name" value="ABC_transptr_sub-bd_KPN01854"/>
</dbReference>
<evidence type="ECO:0000259" key="5">
    <source>
        <dbReference type="Pfam" id="PF00496"/>
    </source>
</evidence>
<comment type="similarity">
    <text evidence="1">Belongs to the bacterial solute-binding protein 5 family.</text>
</comment>
<gene>
    <name evidence="6" type="ORF">GCM10010140_70390</name>
</gene>
<organism evidence="6 7">
    <name type="scientific">Streptosporangium pseudovulgare</name>
    <dbReference type="NCBI Taxonomy" id="35765"/>
    <lineage>
        <taxon>Bacteria</taxon>
        <taxon>Bacillati</taxon>
        <taxon>Actinomycetota</taxon>
        <taxon>Actinomycetes</taxon>
        <taxon>Streptosporangiales</taxon>
        <taxon>Streptosporangiaceae</taxon>
        <taxon>Streptosporangium</taxon>
    </lineage>
</organism>
<keyword evidence="3 4" id="KW-0732">Signal</keyword>
<evidence type="ECO:0000313" key="7">
    <source>
        <dbReference type="Proteomes" id="UP000611554"/>
    </source>
</evidence>
<dbReference type="CDD" id="cd08492">
    <property type="entry name" value="PBP2_NikA_DppA_OppA_like_15"/>
    <property type="match status" value="1"/>
</dbReference>
<dbReference type="InterPro" id="IPR039424">
    <property type="entry name" value="SBP_5"/>
</dbReference>
<keyword evidence="7" id="KW-1185">Reference proteome</keyword>
<dbReference type="PROSITE" id="PS51257">
    <property type="entry name" value="PROKAR_LIPOPROTEIN"/>
    <property type="match status" value="1"/>
</dbReference>
<dbReference type="SUPFAM" id="SSF53850">
    <property type="entry name" value="Periplasmic binding protein-like II"/>
    <property type="match status" value="1"/>
</dbReference>
<keyword evidence="2" id="KW-0813">Transport</keyword>
<dbReference type="EMBL" id="BMQJ01000027">
    <property type="protein sequence ID" value="GGQ30159.1"/>
    <property type="molecule type" value="Genomic_DNA"/>
</dbReference>
<dbReference type="PANTHER" id="PTHR30290">
    <property type="entry name" value="PERIPLASMIC BINDING COMPONENT OF ABC TRANSPORTER"/>
    <property type="match status" value="1"/>
</dbReference>
<dbReference type="Gene3D" id="3.10.105.10">
    <property type="entry name" value="Dipeptide-binding Protein, Domain 3"/>
    <property type="match status" value="1"/>
</dbReference>
<name>A0ABQ2RKF3_9ACTN</name>
<evidence type="ECO:0000256" key="3">
    <source>
        <dbReference type="ARBA" id="ARBA00022729"/>
    </source>
</evidence>
<evidence type="ECO:0000256" key="2">
    <source>
        <dbReference type="ARBA" id="ARBA00022448"/>
    </source>
</evidence>
<feature type="signal peptide" evidence="4">
    <location>
        <begin position="1"/>
        <end position="33"/>
    </location>
</feature>
<dbReference type="InterPro" id="IPR000914">
    <property type="entry name" value="SBP_5_dom"/>
</dbReference>
<evidence type="ECO:0000313" key="6">
    <source>
        <dbReference type="EMBL" id="GGQ30159.1"/>
    </source>
</evidence>
<dbReference type="Proteomes" id="UP000611554">
    <property type="component" value="Unassembled WGS sequence"/>
</dbReference>
<evidence type="ECO:0000256" key="4">
    <source>
        <dbReference type="SAM" id="SignalP"/>
    </source>
</evidence>
<dbReference type="Gene3D" id="3.40.190.10">
    <property type="entry name" value="Periplasmic binding protein-like II"/>
    <property type="match status" value="1"/>
</dbReference>
<evidence type="ECO:0000256" key="1">
    <source>
        <dbReference type="ARBA" id="ARBA00005695"/>
    </source>
</evidence>
<feature type="chain" id="PRO_5045239169" evidence="4">
    <location>
        <begin position="34"/>
        <end position="557"/>
    </location>
</feature>